<organism evidence="4 5">
    <name type="scientific">Halovenus aranensis</name>
    <dbReference type="NCBI Taxonomy" id="890420"/>
    <lineage>
        <taxon>Archaea</taxon>
        <taxon>Methanobacteriati</taxon>
        <taxon>Methanobacteriota</taxon>
        <taxon>Stenosarchaea group</taxon>
        <taxon>Halobacteria</taxon>
        <taxon>Halobacteriales</taxon>
        <taxon>Haloarculaceae</taxon>
        <taxon>Halovenus</taxon>
    </lineage>
</organism>
<reference evidence="4 5" key="1">
    <citation type="submission" date="2016-10" db="EMBL/GenBank/DDBJ databases">
        <authorList>
            <person name="de Groot N.N."/>
        </authorList>
    </citation>
    <scope>NUCLEOTIDE SEQUENCE [LARGE SCALE GENOMIC DNA]</scope>
    <source>
        <strain evidence="4 5">IBRC-M10015</strain>
    </source>
</reference>
<keyword evidence="2" id="KW-0472">Membrane</keyword>
<dbReference type="RefSeq" id="WP_092698367.1">
    <property type="nucleotide sequence ID" value="NZ_FNFC01000001.1"/>
</dbReference>
<evidence type="ECO:0000259" key="3">
    <source>
        <dbReference type="Pfam" id="PF09851"/>
    </source>
</evidence>
<keyword evidence="5" id="KW-1185">Reference proteome</keyword>
<protein>
    <submittedName>
        <fullName evidence="4">Short C-terminal domain-containing protein</fullName>
    </submittedName>
</protein>
<evidence type="ECO:0000256" key="1">
    <source>
        <dbReference type="SAM" id="MobiDB-lite"/>
    </source>
</evidence>
<feature type="compositionally biased region" description="Acidic residues" evidence="1">
    <location>
        <begin position="134"/>
        <end position="149"/>
    </location>
</feature>
<dbReference type="Proteomes" id="UP000198856">
    <property type="component" value="Unassembled WGS sequence"/>
</dbReference>
<keyword evidence="2" id="KW-1133">Transmembrane helix</keyword>
<dbReference type="InterPro" id="IPR018649">
    <property type="entry name" value="SHOCT"/>
</dbReference>
<dbReference type="AlphaFoldDB" id="A0A1G8RW02"/>
<feature type="domain" description="SHOCT" evidence="3">
    <location>
        <begin position="87"/>
        <end position="114"/>
    </location>
</feature>
<evidence type="ECO:0000313" key="4">
    <source>
        <dbReference type="EMBL" id="SDJ20520.1"/>
    </source>
</evidence>
<dbReference type="EMBL" id="FNFC01000001">
    <property type="protein sequence ID" value="SDJ20520.1"/>
    <property type="molecule type" value="Genomic_DNA"/>
</dbReference>
<feature type="region of interest" description="Disordered" evidence="1">
    <location>
        <begin position="121"/>
        <end position="149"/>
    </location>
</feature>
<feature type="transmembrane region" description="Helical" evidence="2">
    <location>
        <begin position="12"/>
        <end position="45"/>
    </location>
</feature>
<evidence type="ECO:0000256" key="2">
    <source>
        <dbReference type="SAM" id="Phobius"/>
    </source>
</evidence>
<evidence type="ECO:0000313" key="5">
    <source>
        <dbReference type="Proteomes" id="UP000198856"/>
    </source>
</evidence>
<keyword evidence="2" id="KW-0812">Transmembrane</keyword>
<sequence>MPSGTLSARLTPLFAVVTLPLGILAALFVSLPAAAAVFVVGWLLLTPASAILFGPPEPGPEWADDEVNDLVEERMKEAMDEQDSSADPVEELRERYARGEIDEVELERRLDALLEAEDVSQNNTERIERAVENLDTDTETPEDLLTDRE</sequence>
<name>A0A1G8RW02_9EURY</name>
<gene>
    <name evidence="4" type="ORF">SAMN05216226_101123</name>
</gene>
<accession>A0A1G8RW02</accession>
<dbReference type="Pfam" id="PF09851">
    <property type="entry name" value="SHOCT"/>
    <property type="match status" value="1"/>
</dbReference>
<proteinExistence type="predicted"/>